<dbReference type="EMBL" id="VDMD01000029">
    <property type="protein sequence ID" value="TRM59240.1"/>
    <property type="molecule type" value="Genomic_DNA"/>
</dbReference>
<evidence type="ECO:0000313" key="3">
    <source>
        <dbReference type="Proteomes" id="UP000320762"/>
    </source>
</evidence>
<accession>A0A550C063</accession>
<dbReference type="Proteomes" id="UP000320762">
    <property type="component" value="Unassembled WGS sequence"/>
</dbReference>
<evidence type="ECO:0000313" key="2">
    <source>
        <dbReference type="EMBL" id="TRM59240.1"/>
    </source>
</evidence>
<protein>
    <submittedName>
        <fullName evidence="1">Uncharacterized protein</fullName>
    </submittedName>
</protein>
<keyword evidence="3" id="KW-1185">Reference proteome</keyword>
<sequence>MPRQHLKWRHARDFLTCAFLSRPSCSQPVHSGLCGMLVRLAKTADIDHLRASSVGREGWTTSNAGLPICWKWLGGMDWRGTGAAPLGAVGGRGAEDGRGWKSGGRGYAVGRVHVVR</sequence>
<dbReference type="AlphaFoldDB" id="A0A550C063"/>
<gene>
    <name evidence="2" type="ORF">BD626DRAFT_508684</name>
    <name evidence="1" type="ORF">BD626DRAFT_512477</name>
</gene>
<organism evidence="1 3">
    <name type="scientific">Schizophyllum amplum</name>
    <dbReference type="NCBI Taxonomy" id="97359"/>
    <lineage>
        <taxon>Eukaryota</taxon>
        <taxon>Fungi</taxon>
        <taxon>Dikarya</taxon>
        <taxon>Basidiomycota</taxon>
        <taxon>Agaricomycotina</taxon>
        <taxon>Agaricomycetes</taxon>
        <taxon>Agaricomycetidae</taxon>
        <taxon>Agaricales</taxon>
        <taxon>Schizophyllaceae</taxon>
        <taxon>Schizophyllum</taxon>
    </lineage>
</organism>
<dbReference type="EMBL" id="VDMD01000038">
    <property type="protein sequence ID" value="TRM58187.1"/>
    <property type="molecule type" value="Genomic_DNA"/>
</dbReference>
<proteinExistence type="predicted"/>
<reference evidence="1 3" key="1">
    <citation type="journal article" date="2019" name="New Phytol.">
        <title>Comparative genomics reveals unique wood-decay strategies and fruiting body development in the Schizophyllaceae.</title>
        <authorList>
            <person name="Almasi E."/>
            <person name="Sahu N."/>
            <person name="Krizsan K."/>
            <person name="Balint B."/>
            <person name="Kovacs G.M."/>
            <person name="Kiss B."/>
            <person name="Cseklye J."/>
            <person name="Drula E."/>
            <person name="Henrissat B."/>
            <person name="Nagy I."/>
            <person name="Chovatia M."/>
            <person name="Adam C."/>
            <person name="LaButti K."/>
            <person name="Lipzen A."/>
            <person name="Riley R."/>
            <person name="Grigoriev I.V."/>
            <person name="Nagy L.G."/>
        </authorList>
    </citation>
    <scope>NUCLEOTIDE SEQUENCE [LARGE SCALE GENOMIC DNA]</scope>
    <source>
        <strain evidence="1 3">NL-1724</strain>
    </source>
</reference>
<evidence type="ECO:0000313" key="1">
    <source>
        <dbReference type="EMBL" id="TRM58187.1"/>
    </source>
</evidence>
<name>A0A550C063_9AGAR</name>
<comment type="caution">
    <text evidence="1">The sequence shown here is derived from an EMBL/GenBank/DDBJ whole genome shotgun (WGS) entry which is preliminary data.</text>
</comment>
<reference evidence="1" key="2">
    <citation type="submission" date="2019-06" db="EMBL/GenBank/DDBJ databases">
        <authorList>
            <consortium name="DOE Joint Genome Institute"/>
            <person name="Ahrendt S.R."/>
            <person name="Cantor M.N."/>
            <person name="Hua S.X."/>
        </authorList>
    </citation>
    <scope>NUCLEOTIDE SEQUENCE</scope>
    <source>
        <strain evidence="1">NL-1724</strain>
    </source>
</reference>